<feature type="compositionally biased region" description="Acidic residues" evidence="1">
    <location>
        <begin position="672"/>
        <end position="681"/>
    </location>
</feature>
<organism evidence="3 4">
    <name type="scientific">Diaporthe eres</name>
    <name type="common">Phomopsis oblonga</name>
    <dbReference type="NCBI Taxonomy" id="83184"/>
    <lineage>
        <taxon>Eukaryota</taxon>
        <taxon>Fungi</taxon>
        <taxon>Dikarya</taxon>
        <taxon>Ascomycota</taxon>
        <taxon>Pezizomycotina</taxon>
        <taxon>Sordariomycetes</taxon>
        <taxon>Sordariomycetidae</taxon>
        <taxon>Diaporthales</taxon>
        <taxon>Diaporthaceae</taxon>
        <taxon>Diaporthe</taxon>
        <taxon>Diaporthe eres species complex</taxon>
    </lineage>
</organism>
<gene>
    <name evidence="3" type="ORF">SLS63_002120</name>
</gene>
<dbReference type="EMBL" id="JAKNSF020000005">
    <property type="protein sequence ID" value="KAK7738783.1"/>
    <property type="molecule type" value="Genomic_DNA"/>
</dbReference>
<dbReference type="PROSITE" id="PS51184">
    <property type="entry name" value="JMJC"/>
    <property type="match status" value="1"/>
</dbReference>
<dbReference type="SUPFAM" id="SSF51197">
    <property type="entry name" value="Clavaminate synthase-like"/>
    <property type="match status" value="1"/>
</dbReference>
<evidence type="ECO:0000313" key="4">
    <source>
        <dbReference type="Proteomes" id="UP001430848"/>
    </source>
</evidence>
<evidence type="ECO:0000259" key="2">
    <source>
        <dbReference type="PROSITE" id="PS51184"/>
    </source>
</evidence>
<keyword evidence="4" id="KW-1185">Reference proteome</keyword>
<dbReference type="SMART" id="SM00558">
    <property type="entry name" value="JmjC"/>
    <property type="match status" value="1"/>
</dbReference>
<dbReference type="Pfam" id="PF13621">
    <property type="entry name" value="Cupin_8"/>
    <property type="match status" value="1"/>
</dbReference>
<dbReference type="PANTHER" id="PTHR12461">
    <property type="entry name" value="HYPOXIA-INDUCIBLE FACTOR 1 ALPHA INHIBITOR-RELATED"/>
    <property type="match status" value="1"/>
</dbReference>
<accession>A0ABR1PKE0</accession>
<reference evidence="3 4" key="1">
    <citation type="submission" date="2024-02" db="EMBL/GenBank/DDBJ databases">
        <title>De novo assembly and annotation of 12 fungi associated with fruit tree decline syndrome in Ontario, Canada.</title>
        <authorList>
            <person name="Sulman M."/>
            <person name="Ellouze W."/>
            <person name="Ilyukhin E."/>
        </authorList>
    </citation>
    <scope>NUCLEOTIDE SEQUENCE [LARGE SCALE GENOMIC DNA]</scope>
    <source>
        <strain evidence="3 4">M169</strain>
    </source>
</reference>
<feature type="region of interest" description="Disordered" evidence="1">
    <location>
        <begin position="466"/>
        <end position="514"/>
    </location>
</feature>
<dbReference type="Gene3D" id="2.60.120.650">
    <property type="entry name" value="Cupin"/>
    <property type="match status" value="1"/>
</dbReference>
<evidence type="ECO:0000256" key="1">
    <source>
        <dbReference type="SAM" id="MobiDB-lite"/>
    </source>
</evidence>
<feature type="region of interest" description="Disordered" evidence="1">
    <location>
        <begin position="150"/>
        <end position="178"/>
    </location>
</feature>
<comment type="caution">
    <text evidence="3">The sequence shown here is derived from an EMBL/GenBank/DDBJ whole genome shotgun (WGS) entry which is preliminary data.</text>
</comment>
<sequence length="734" mass="77550">MVHPRGGDDVAMAGAAAHAAHAGAGAHAAVGLRALCASAAASIRDECEHVLRRTALAVEEGNNSRRGGEDSCAAEGVMGADGAAAGDRDRGTSTATTTRCARTANGDGAGVGLADCGEPLVHLLLRQASRLVTLYEAAVLPYSPITSPVPVGPASAAEDDGRPDTTRPSAHGTRQLRDGYNDTACDGAVGHHLILKRLDDIISIAYAKFYAYLYKDLPLCWRQLYTDASILKFGYLFLSSSQQIRELERDGADVTVSGQDARDAAEQSTQAMVKTLDLALILAGAGGLSRGRKWIDTAFSLFENACDSTSADDTMATATHGSYYGLPAVTVASNITPPPAKRARLDSSARTAAPGQALRCFSTSEPFTPPVRNGIRRVSADVMDMAAFQQYLDRADPRRGPDPLILTGLIEDWPARGPRPWNNPDYLLSRTFGGRRLVPVEIGRSYVDEGWGQKIVTFGEFLRNHIDPTSAAPHQGAPAPTDQSQERRRMPAAAGQAGDRSDTPLVAAPPNTANHPTAAAAAAAAAAAPTPTPAAVAYLAQHQLFTQLPQLRNDILIPAHCYTAPPPHPTDRSQDQPELESPLLNAWLGPPGTITPLHTDPYHNLLAQVVGRKYVRLYSPLAGGGADGSGGIMRARGREGGVEMGNTSAWDVGVLEGWDADADAGDGSGGDGDAEGEEGEEAAAARARRFREVPFVDCILEPGDTLYVPIGWWHYVRGLSVSFSVSLWWNGGEG</sequence>
<dbReference type="InterPro" id="IPR003347">
    <property type="entry name" value="JmjC_dom"/>
</dbReference>
<feature type="domain" description="JmjC" evidence="2">
    <location>
        <begin position="546"/>
        <end position="734"/>
    </location>
</feature>
<dbReference type="Proteomes" id="UP001430848">
    <property type="component" value="Unassembled WGS sequence"/>
</dbReference>
<name>A0ABR1PKE0_DIAER</name>
<dbReference type="InterPro" id="IPR041667">
    <property type="entry name" value="Cupin_8"/>
</dbReference>
<dbReference type="PANTHER" id="PTHR12461:SF101">
    <property type="entry name" value="TRNA WYBUTOSINE-SYNTHESIZING PROTEIN 4"/>
    <property type="match status" value="1"/>
</dbReference>
<protein>
    <recommendedName>
        <fullName evidence="2">JmjC domain-containing protein</fullName>
    </recommendedName>
</protein>
<proteinExistence type="predicted"/>
<evidence type="ECO:0000313" key="3">
    <source>
        <dbReference type="EMBL" id="KAK7738783.1"/>
    </source>
</evidence>
<feature type="region of interest" description="Disordered" evidence="1">
    <location>
        <begin position="660"/>
        <end position="683"/>
    </location>
</feature>